<dbReference type="SUPFAM" id="SSF53474">
    <property type="entry name" value="alpha/beta-Hydrolases"/>
    <property type="match status" value="1"/>
</dbReference>
<dbReference type="PANTHER" id="PTHR43798:SF33">
    <property type="entry name" value="HYDROLASE, PUTATIVE (AFU_ORTHOLOGUE AFUA_2G14860)-RELATED"/>
    <property type="match status" value="1"/>
</dbReference>
<dbReference type="Pfam" id="PF00561">
    <property type="entry name" value="Abhydrolase_1"/>
    <property type="match status" value="1"/>
</dbReference>
<evidence type="ECO:0000313" key="3">
    <source>
        <dbReference type="Proteomes" id="UP000294947"/>
    </source>
</evidence>
<evidence type="ECO:0000259" key="1">
    <source>
        <dbReference type="Pfam" id="PF00561"/>
    </source>
</evidence>
<keyword evidence="2" id="KW-0378">Hydrolase</keyword>
<dbReference type="AlphaFoldDB" id="A0A4R4XV05"/>
<feature type="domain" description="AB hydrolase-1" evidence="1">
    <location>
        <begin position="20"/>
        <end position="118"/>
    </location>
</feature>
<keyword evidence="3" id="KW-1185">Reference proteome</keyword>
<dbReference type="PANTHER" id="PTHR43798">
    <property type="entry name" value="MONOACYLGLYCEROL LIPASE"/>
    <property type="match status" value="1"/>
</dbReference>
<evidence type="ECO:0000313" key="2">
    <source>
        <dbReference type="EMBL" id="TDD34994.1"/>
    </source>
</evidence>
<dbReference type="RefSeq" id="WP_132494901.1">
    <property type="nucleotide sequence ID" value="NZ_SMKW01000133.1"/>
</dbReference>
<name>A0A4R4XV05_9PSEU</name>
<gene>
    <name evidence="2" type="ORF">E1288_43700</name>
</gene>
<dbReference type="GO" id="GO:0016787">
    <property type="term" value="F:hydrolase activity"/>
    <property type="evidence" value="ECO:0007669"/>
    <property type="project" value="UniProtKB-KW"/>
</dbReference>
<sequence length="253" mass="26924">MPIARSNGYRISYQIAGDGPPLLLHPGMFQTGAHWTRTGCTTTLAATHTVITVDPLGLGASDAPHDPAAYTLARRADYVTAVLDAAGATKAAFWGYSLGAFTGYAVAVRAPERLTRLVAGAFDPIDGFRSAIAPVLRHLGLPADTDPYPFMHQAATADPALAAVIDAADPAALRANFQAFAHEPGQHHALAATDVPMLMYAGTEDFWHDPMRTFAQQTGTEFFSLPGADHQTGWDRAADALPRVLRFLTGDQT</sequence>
<dbReference type="InterPro" id="IPR029058">
    <property type="entry name" value="AB_hydrolase_fold"/>
</dbReference>
<protein>
    <submittedName>
        <fullName evidence="2">Alpha/beta fold hydrolase</fullName>
    </submittedName>
</protein>
<dbReference type="GO" id="GO:0016020">
    <property type="term" value="C:membrane"/>
    <property type="evidence" value="ECO:0007669"/>
    <property type="project" value="TreeGrafter"/>
</dbReference>
<dbReference type="OrthoDB" id="9804723at2"/>
<organism evidence="2 3">
    <name type="scientific">Saccharopolyspora elongata</name>
    <dbReference type="NCBI Taxonomy" id="2530387"/>
    <lineage>
        <taxon>Bacteria</taxon>
        <taxon>Bacillati</taxon>
        <taxon>Actinomycetota</taxon>
        <taxon>Actinomycetes</taxon>
        <taxon>Pseudonocardiales</taxon>
        <taxon>Pseudonocardiaceae</taxon>
        <taxon>Saccharopolyspora</taxon>
    </lineage>
</organism>
<accession>A0A4R4XV05</accession>
<proteinExistence type="predicted"/>
<dbReference type="InterPro" id="IPR000073">
    <property type="entry name" value="AB_hydrolase_1"/>
</dbReference>
<dbReference type="Proteomes" id="UP000294947">
    <property type="component" value="Unassembled WGS sequence"/>
</dbReference>
<dbReference type="EMBL" id="SMKW01000133">
    <property type="protein sequence ID" value="TDD34994.1"/>
    <property type="molecule type" value="Genomic_DNA"/>
</dbReference>
<dbReference type="Gene3D" id="3.40.50.1820">
    <property type="entry name" value="alpha/beta hydrolase"/>
    <property type="match status" value="1"/>
</dbReference>
<dbReference type="InterPro" id="IPR050266">
    <property type="entry name" value="AB_hydrolase_sf"/>
</dbReference>
<comment type="caution">
    <text evidence="2">The sequence shown here is derived from an EMBL/GenBank/DDBJ whole genome shotgun (WGS) entry which is preliminary data.</text>
</comment>
<reference evidence="2 3" key="1">
    <citation type="submission" date="2019-03" db="EMBL/GenBank/DDBJ databases">
        <title>Draft genome sequences of novel Actinobacteria.</title>
        <authorList>
            <person name="Sahin N."/>
            <person name="Ay H."/>
            <person name="Saygin H."/>
        </authorList>
    </citation>
    <scope>NUCLEOTIDE SEQUENCE [LARGE SCALE GENOMIC DNA]</scope>
    <source>
        <strain evidence="2 3">7K502</strain>
    </source>
</reference>